<dbReference type="Pfam" id="PF13439">
    <property type="entry name" value="Glyco_transf_4"/>
    <property type="match status" value="1"/>
</dbReference>
<dbReference type="InterPro" id="IPR050194">
    <property type="entry name" value="Glycosyltransferase_grp1"/>
</dbReference>
<dbReference type="InterPro" id="IPR001296">
    <property type="entry name" value="Glyco_trans_1"/>
</dbReference>
<dbReference type="PANTHER" id="PTHR45947">
    <property type="entry name" value="SULFOQUINOVOSYL TRANSFERASE SQD2"/>
    <property type="match status" value="1"/>
</dbReference>
<dbReference type="PANTHER" id="PTHR45947:SF13">
    <property type="entry name" value="TRANSFERASE"/>
    <property type="match status" value="1"/>
</dbReference>
<organism evidence="3 4">
    <name type="scientific">Methylobacterium thuringiense</name>
    <dbReference type="NCBI Taxonomy" id="1003091"/>
    <lineage>
        <taxon>Bacteria</taxon>
        <taxon>Pseudomonadati</taxon>
        <taxon>Pseudomonadota</taxon>
        <taxon>Alphaproteobacteria</taxon>
        <taxon>Hyphomicrobiales</taxon>
        <taxon>Methylobacteriaceae</taxon>
        <taxon>Methylobacterium</taxon>
    </lineage>
</organism>
<proteinExistence type="predicted"/>
<comment type="caution">
    <text evidence="3">The sequence shown here is derived from an EMBL/GenBank/DDBJ whole genome shotgun (WGS) entry which is preliminary data.</text>
</comment>
<dbReference type="CDD" id="cd03801">
    <property type="entry name" value="GT4_PimA-like"/>
    <property type="match status" value="1"/>
</dbReference>
<sequence>MIAVAERIEAPIVPSALPSGGRLLSINNYYYRRGGAEVVFLEQNRLFEEIGWDVVPFAMRHPRNLPSPHERHFVEEIEFGHAYGPMTRLKHAASIIYSREARARLRDILGEARPDVAHFHNIYHHLSPSFLPVLRQAGVPVVMTVHDLKLACPAYTMLRDGKVCERCRGGRIHNVVVNRCIKGSLPLSGLVMLETAVHRALGLYRDTVDAFAVPSRFYIDKLVEWGWPRERFVHVPNFVDSTALRPGTTVGEGFLYVGRLSPEKGLDTLVRAAALSAQPVTIVGTGPMEDELRALAAETGADARFLGFRTGEALHDAIRGCRAVVLPSTWYENAPISVLEAYALGRPVIGARIGGLPEMVREGETGAIVPPGDVAALAAELTRFGTLPAETLLAMGRAGRRWVETDFSRDAYRDRLLDLYASLRGGRR</sequence>
<feature type="domain" description="Glycosyl transferase family 1" evidence="1">
    <location>
        <begin position="254"/>
        <end position="402"/>
    </location>
</feature>
<keyword evidence="4" id="KW-1185">Reference proteome</keyword>
<evidence type="ECO:0000259" key="1">
    <source>
        <dbReference type="Pfam" id="PF00534"/>
    </source>
</evidence>
<protein>
    <submittedName>
        <fullName evidence="3">D-inositol-3-phosphate glycosyltransferase</fullName>
    </submittedName>
</protein>
<feature type="domain" description="Glycosyltransferase subfamily 4-like N-terminal" evidence="2">
    <location>
        <begin position="34"/>
        <end position="241"/>
    </location>
</feature>
<dbReference type="Pfam" id="PF00534">
    <property type="entry name" value="Glycos_transf_1"/>
    <property type="match status" value="1"/>
</dbReference>
<dbReference type="Gene3D" id="3.40.50.2000">
    <property type="entry name" value="Glycogen Phosphorylase B"/>
    <property type="match status" value="2"/>
</dbReference>
<dbReference type="EMBL" id="BPRA01000001">
    <property type="protein sequence ID" value="GJE53821.1"/>
    <property type="molecule type" value="Genomic_DNA"/>
</dbReference>
<gene>
    <name evidence="3" type="primary">mshA_2</name>
    <name evidence="3" type="ORF">EKPJFOCH_0289</name>
</gene>
<name>A0ABQ4TET9_9HYPH</name>
<dbReference type="RefSeq" id="WP_238230458.1">
    <property type="nucleotide sequence ID" value="NZ_BPRA01000001.1"/>
</dbReference>
<accession>A0ABQ4TET9</accession>
<dbReference type="InterPro" id="IPR028098">
    <property type="entry name" value="Glyco_trans_4-like_N"/>
</dbReference>
<dbReference type="Proteomes" id="UP001055101">
    <property type="component" value="Unassembled WGS sequence"/>
</dbReference>
<evidence type="ECO:0000313" key="4">
    <source>
        <dbReference type="Proteomes" id="UP001055101"/>
    </source>
</evidence>
<dbReference type="SUPFAM" id="SSF53756">
    <property type="entry name" value="UDP-Glycosyltransferase/glycogen phosphorylase"/>
    <property type="match status" value="1"/>
</dbReference>
<evidence type="ECO:0000259" key="2">
    <source>
        <dbReference type="Pfam" id="PF13439"/>
    </source>
</evidence>
<reference evidence="3" key="1">
    <citation type="journal article" date="2021" name="Front. Microbiol.">
        <title>Comprehensive Comparative Genomics and Phenotyping of Methylobacterium Species.</title>
        <authorList>
            <person name="Alessa O."/>
            <person name="Ogura Y."/>
            <person name="Fujitani Y."/>
            <person name="Takami H."/>
            <person name="Hayashi T."/>
            <person name="Sahin N."/>
            <person name="Tani A."/>
        </authorList>
    </citation>
    <scope>NUCLEOTIDE SEQUENCE</scope>
    <source>
        <strain evidence="3">DSM 23674</strain>
    </source>
</reference>
<evidence type="ECO:0000313" key="3">
    <source>
        <dbReference type="EMBL" id="GJE53821.1"/>
    </source>
</evidence>
<reference evidence="3" key="2">
    <citation type="submission" date="2021-08" db="EMBL/GenBank/DDBJ databases">
        <authorList>
            <person name="Tani A."/>
            <person name="Ola A."/>
            <person name="Ogura Y."/>
            <person name="Katsura K."/>
            <person name="Hayashi T."/>
        </authorList>
    </citation>
    <scope>NUCLEOTIDE SEQUENCE</scope>
    <source>
        <strain evidence="3">DSM 23674</strain>
    </source>
</reference>